<dbReference type="InterPro" id="IPR027417">
    <property type="entry name" value="P-loop_NTPase"/>
</dbReference>
<reference evidence="2 3" key="1">
    <citation type="submission" date="2019-09" db="EMBL/GenBank/DDBJ databases">
        <title>Polymorphobacter sp. isolated from a lake in China.</title>
        <authorList>
            <person name="Liu Z."/>
        </authorList>
    </citation>
    <scope>NUCLEOTIDE SEQUENCE [LARGE SCALE GENOMIC DNA]</scope>
    <source>
        <strain evidence="2 3">D40P</strain>
    </source>
</reference>
<dbReference type="InterPro" id="IPR024628">
    <property type="entry name" value="Sulfotransferase_Stf0_dom"/>
</dbReference>
<dbReference type="SUPFAM" id="SSF53335">
    <property type="entry name" value="S-adenosyl-L-methionine-dependent methyltransferases"/>
    <property type="match status" value="1"/>
</dbReference>
<proteinExistence type="predicted"/>
<feature type="domain" description="Sulphotransferase Stf0" evidence="1">
    <location>
        <begin position="292"/>
        <end position="505"/>
    </location>
</feature>
<evidence type="ECO:0000313" key="2">
    <source>
        <dbReference type="EMBL" id="MQT15890.1"/>
    </source>
</evidence>
<accession>A0A7C9GNE2</accession>
<dbReference type="Pfam" id="PF09037">
    <property type="entry name" value="Sulphotransf"/>
    <property type="match status" value="1"/>
</dbReference>
<evidence type="ECO:0000259" key="1">
    <source>
        <dbReference type="Pfam" id="PF09037"/>
    </source>
</evidence>
<dbReference type="EMBL" id="WIOL01000001">
    <property type="protein sequence ID" value="MQT15890.1"/>
    <property type="molecule type" value="Genomic_DNA"/>
</dbReference>
<comment type="caution">
    <text evidence="2">The sequence shown here is derived from an EMBL/GenBank/DDBJ whole genome shotgun (WGS) entry which is preliminary data.</text>
</comment>
<keyword evidence="3" id="KW-1185">Reference proteome</keyword>
<dbReference type="InterPro" id="IPR029063">
    <property type="entry name" value="SAM-dependent_MTases_sf"/>
</dbReference>
<dbReference type="Proteomes" id="UP000481327">
    <property type="component" value="Unassembled WGS sequence"/>
</dbReference>
<dbReference type="Gene3D" id="3.40.50.150">
    <property type="entry name" value="Vaccinia Virus protein VP39"/>
    <property type="match status" value="1"/>
</dbReference>
<gene>
    <name evidence="2" type="ORF">F3168_01245</name>
</gene>
<dbReference type="SUPFAM" id="SSF52540">
    <property type="entry name" value="P-loop containing nucleoside triphosphate hydrolases"/>
    <property type="match status" value="1"/>
</dbReference>
<dbReference type="Gene3D" id="3.40.50.300">
    <property type="entry name" value="P-loop containing nucleotide triphosphate hydrolases"/>
    <property type="match status" value="1"/>
</dbReference>
<name>A0A7C9GNE2_9SPHN</name>
<protein>
    <recommendedName>
        <fullName evidence="1">Sulphotransferase Stf0 domain-containing protein</fullName>
    </recommendedName>
</protein>
<sequence>MLPPAQTRSRSFEMADIEGPVLIDPWDKDGLALDRLDPLPALPFRYPDGWMRPIELRILYTLARRSAGPVLEVGSWIGRSSSAIAAGLRDGVCDPKPVYDIIDFGPCSAAEWQQRFGQKLNIEMGGGHVAAAVLHPGGSMAVLIDNMRRNDLLGHVTSIIRGDVLETPLGRRYGMIFCDAVHGEVEAKRTMPAIAALAAERALFVFDDVTTEAFADTICSYLKPVRRFLLSGKDTYGKLLVVEHHAPAAPAKPAGSAPRPVPSLETARQRRAAAGAIWRDTFAAHGIERSVILASTFRSGSTYVSSLLAANGLPGLSHERFADAWRHIVDPPGEAFGAFLNTALSDAHGGCFATKLMWPHLARLAEATGHGRDEAADLGALFRPARWIQVCRADKVAQAVSFWRAKMTGRWQVYATEAEPEPEYDFLAIRNALHEIELGDRLWDDFFARAGIEPLRVTYEALVADLPGGLSELLSALGLPAEVPAERVGLRRQRDSYSKALQERFLGDFYRV</sequence>
<dbReference type="AlphaFoldDB" id="A0A7C9GNE2"/>
<dbReference type="OrthoDB" id="9777890at2"/>
<evidence type="ECO:0000313" key="3">
    <source>
        <dbReference type="Proteomes" id="UP000481327"/>
    </source>
</evidence>
<organism evidence="2 3">
    <name type="scientific">Sandarakinorhabdus fusca</name>
    <dbReference type="NCBI Taxonomy" id="1439888"/>
    <lineage>
        <taxon>Bacteria</taxon>
        <taxon>Pseudomonadati</taxon>
        <taxon>Pseudomonadota</taxon>
        <taxon>Alphaproteobacteria</taxon>
        <taxon>Sphingomonadales</taxon>
        <taxon>Sphingosinicellaceae</taxon>
        <taxon>Sandarakinorhabdus</taxon>
    </lineage>
</organism>